<protein>
    <submittedName>
        <fullName evidence="3">Uncharacterized protein</fullName>
    </submittedName>
</protein>
<feature type="signal peptide" evidence="2">
    <location>
        <begin position="1"/>
        <end position="23"/>
    </location>
</feature>
<evidence type="ECO:0000256" key="1">
    <source>
        <dbReference type="SAM" id="MobiDB-lite"/>
    </source>
</evidence>
<gene>
    <name evidence="3" type="ORF">HKI87_04g28320</name>
</gene>
<evidence type="ECO:0000313" key="3">
    <source>
        <dbReference type="EMBL" id="WZN61297.1"/>
    </source>
</evidence>
<reference evidence="3 4" key="1">
    <citation type="submission" date="2024-03" db="EMBL/GenBank/DDBJ databases">
        <title>Complete genome sequence of the green alga Chloropicon roscoffensis RCC1871.</title>
        <authorList>
            <person name="Lemieux C."/>
            <person name="Pombert J.-F."/>
            <person name="Otis C."/>
            <person name="Turmel M."/>
        </authorList>
    </citation>
    <scope>NUCLEOTIDE SEQUENCE [LARGE SCALE GENOMIC DNA]</scope>
    <source>
        <strain evidence="3 4">RCC1871</strain>
    </source>
</reference>
<feature type="region of interest" description="Disordered" evidence="1">
    <location>
        <begin position="61"/>
        <end position="85"/>
    </location>
</feature>
<dbReference type="AlphaFoldDB" id="A0AAX4P4J6"/>
<feature type="compositionally biased region" description="Basic and acidic residues" evidence="1">
    <location>
        <begin position="68"/>
        <end position="78"/>
    </location>
</feature>
<proteinExistence type="predicted"/>
<evidence type="ECO:0000313" key="4">
    <source>
        <dbReference type="Proteomes" id="UP001472866"/>
    </source>
</evidence>
<keyword evidence="2" id="KW-0732">Signal</keyword>
<dbReference type="Proteomes" id="UP001472866">
    <property type="component" value="Chromosome 04"/>
</dbReference>
<dbReference type="EMBL" id="CP151504">
    <property type="protein sequence ID" value="WZN61297.1"/>
    <property type="molecule type" value="Genomic_DNA"/>
</dbReference>
<sequence length="134" mass="13764">MTGYCKIALVAAAMAAVAASGGASLTDEQKEVLMSPQPVDTSNGTVYTNYMDVAQLEALPPSELNALSDEKEQQEKENGTFPDALAPDVIRSVGRRLLDDKIFQKKGGGLAHTAAQVATGVGAAIDVAGAATEA</sequence>
<feature type="chain" id="PRO_5043623816" evidence="2">
    <location>
        <begin position="24"/>
        <end position="134"/>
    </location>
</feature>
<keyword evidence="4" id="KW-1185">Reference proteome</keyword>
<name>A0AAX4P4J6_9CHLO</name>
<evidence type="ECO:0000256" key="2">
    <source>
        <dbReference type="SAM" id="SignalP"/>
    </source>
</evidence>
<accession>A0AAX4P4J6</accession>
<organism evidence="3 4">
    <name type="scientific">Chloropicon roscoffensis</name>
    <dbReference type="NCBI Taxonomy" id="1461544"/>
    <lineage>
        <taxon>Eukaryota</taxon>
        <taxon>Viridiplantae</taxon>
        <taxon>Chlorophyta</taxon>
        <taxon>Chloropicophyceae</taxon>
        <taxon>Chloropicales</taxon>
        <taxon>Chloropicaceae</taxon>
        <taxon>Chloropicon</taxon>
    </lineage>
</organism>